<keyword evidence="2" id="KW-0833">Ubl conjugation pathway</keyword>
<reference evidence="4" key="1">
    <citation type="journal article" date="2022" name="G3 (Bethesda)">
        <title>High quality genome of the basidiomycete yeast Dioszegia hungarica PDD-24b-2 isolated from cloud water.</title>
        <authorList>
            <person name="Jarrige D."/>
            <person name="Haridas S."/>
            <person name="Bleykasten-Grosshans C."/>
            <person name="Joly M."/>
            <person name="Nadalig T."/>
            <person name="Sancelme M."/>
            <person name="Vuilleumier S."/>
            <person name="Grigoriev I.V."/>
            <person name="Amato P."/>
            <person name="Bringel F."/>
        </authorList>
    </citation>
    <scope>NUCLEOTIDE SEQUENCE</scope>
    <source>
        <strain evidence="4">PDD-24b-2</strain>
    </source>
</reference>
<dbReference type="Proteomes" id="UP001164286">
    <property type="component" value="Unassembled WGS sequence"/>
</dbReference>
<gene>
    <name evidence="4" type="ORF">MKK02DRAFT_39651</name>
</gene>
<organism evidence="4 5">
    <name type="scientific">Dioszegia hungarica</name>
    <dbReference type="NCBI Taxonomy" id="4972"/>
    <lineage>
        <taxon>Eukaryota</taxon>
        <taxon>Fungi</taxon>
        <taxon>Dikarya</taxon>
        <taxon>Basidiomycota</taxon>
        <taxon>Agaricomycotina</taxon>
        <taxon>Tremellomycetes</taxon>
        <taxon>Tremellales</taxon>
        <taxon>Bulleribasidiaceae</taxon>
        <taxon>Dioszegia</taxon>
    </lineage>
</organism>
<name>A0AA38HFD4_9TREE</name>
<feature type="compositionally biased region" description="Basic and acidic residues" evidence="3">
    <location>
        <begin position="9"/>
        <end position="28"/>
    </location>
</feature>
<evidence type="ECO:0000313" key="5">
    <source>
        <dbReference type="Proteomes" id="UP001164286"/>
    </source>
</evidence>
<comment type="caution">
    <text evidence="4">The sequence shown here is derived from an EMBL/GenBank/DDBJ whole genome shotgun (WGS) entry which is preliminary data.</text>
</comment>
<evidence type="ECO:0000256" key="2">
    <source>
        <dbReference type="ARBA" id="ARBA00022786"/>
    </source>
</evidence>
<dbReference type="InterPro" id="IPR039732">
    <property type="entry name" value="Hub1/Ubl5"/>
</dbReference>
<dbReference type="Gene3D" id="3.10.20.90">
    <property type="entry name" value="Phosphatidylinositol 3-kinase Catalytic Subunit, Chain A, domain 1"/>
    <property type="match status" value="1"/>
</dbReference>
<dbReference type="SUPFAM" id="SSF54236">
    <property type="entry name" value="Ubiquitin-like"/>
    <property type="match status" value="1"/>
</dbReference>
<accession>A0AA38HFD4</accession>
<dbReference type="CDD" id="cd01791">
    <property type="entry name" value="Ubl_UBL5"/>
    <property type="match status" value="1"/>
</dbReference>
<dbReference type="PANTHER" id="PTHR13042">
    <property type="entry name" value="UBIQUITIN-LIKE PROTEIN 5"/>
    <property type="match status" value="1"/>
</dbReference>
<dbReference type="InterPro" id="IPR029071">
    <property type="entry name" value="Ubiquitin-like_domsf"/>
</dbReference>
<evidence type="ECO:0000256" key="1">
    <source>
        <dbReference type="ARBA" id="ARBA00014108"/>
    </source>
</evidence>
<dbReference type="GeneID" id="77729914"/>
<protein>
    <recommendedName>
        <fullName evidence="1">Ubiquitin-like modifier HUB1</fullName>
    </recommendedName>
</protein>
<evidence type="ECO:0000313" key="4">
    <source>
        <dbReference type="EMBL" id="KAI9639351.1"/>
    </source>
</evidence>
<feature type="compositionally biased region" description="Basic and acidic residues" evidence="3">
    <location>
        <begin position="64"/>
        <end position="84"/>
    </location>
</feature>
<sequence>MGSLSAQKDPLEMETEKERLQRRERGEVPARFGGTREQGVRNTMTMNPNLPAGGVTSAVGSLGRKTDPLDRMPGKGNDRASGDKMRDERIAAMGKPQAVAPGAPAAGRPVLRFIEVIANSRMGGKVRVKCLPTDTVGDLKRLIAAQTGTTAQKIQLKKWYTPFKDHITLQDYEIHDGMVSA</sequence>
<dbReference type="EMBL" id="JAKWFO010000001">
    <property type="protein sequence ID" value="KAI9639351.1"/>
    <property type="molecule type" value="Genomic_DNA"/>
</dbReference>
<dbReference type="RefSeq" id="XP_052949128.1">
    <property type="nucleotide sequence ID" value="XM_053090709.1"/>
</dbReference>
<proteinExistence type="predicted"/>
<evidence type="ECO:0000256" key="3">
    <source>
        <dbReference type="SAM" id="MobiDB-lite"/>
    </source>
</evidence>
<keyword evidence="5" id="KW-1185">Reference proteome</keyword>
<dbReference type="AlphaFoldDB" id="A0AA38HFD4"/>
<dbReference type="FunFam" id="3.10.20.90:FF:000052">
    <property type="entry name" value="Ubiquitin-like protein 5"/>
    <property type="match status" value="1"/>
</dbReference>
<feature type="region of interest" description="Disordered" evidence="3">
    <location>
        <begin position="1"/>
        <end position="84"/>
    </location>
</feature>